<evidence type="ECO:0000313" key="2">
    <source>
        <dbReference type="Proteomes" id="UP000256913"/>
    </source>
</evidence>
<dbReference type="CDD" id="cd22231">
    <property type="entry name" value="RHH_NikR_HicB-like"/>
    <property type="match status" value="1"/>
</dbReference>
<proteinExistence type="predicted"/>
<gene>
    <name evidence="1" type="ORF">DFJ67_2893</name>
</gene>
<protein>
    <submittedName>
        <fullName evidence="1">Ribbon-helix-helix CopG family protein</fullName>
    </submittedName>
</protein>
<dbReference type="AlphaFoldDB" id="A0A3D9ZJ72"/>
<comment type="caution">
    <text evidence="1">The sequence shown here is derived from an EMBL/GenBank/DDBJ whole genome shotgun (WGS) entry which is preliminary data.</text>
</comment>
<reference evidence="1 2" key="1">
    <citation type="submission" date="2018-08" db="EMBL/GenBank/DDBJ databases">
        <title>Sequencing the genomes of 1000 actinobacteria strains.</title>
        <authorList>
            <person name="Klenk H.-P."/>
        </authorList>
    </citation>
    <scope>NUCLEOTIDE SEQUENCE [LARGE SCALE GENOMIC DNA]</scope>
    <source>
        <strain evidence="1 2">DSM 44099</strain>
    </source>
</reference>
<accession>A0A3D9ZJ72</accession>
<evidence type="ECO:0000313" key="1">
    <source>
        <dbReference type="EMBL" id="REF96899.1"/>
    </source>
</evidence>
<name>A0A3D9ZJ72_9ACTN</name>
<organism evidence="1 2">
    <name type="scientific">Asanoa ferruginea</name>
    <dbReference type="NCBI Taxonomy" id="53367"/>
    <lineage>
        <taxon>Bacteria</taxon>
        <taxon>Bacillati</taxon>
        <taxon>Actinomycetota</taxon>
        <taxon>Actinomycetes</taxon>
        <taxon>Micromonosporales</taxon>
        <taxon>Micromonosporaceae</taxon>
        <taxon>Asanoa</taxon>
    </lineage>
</organism>
<dbReference type="EMBL" id="QUMQ01000001">
    <property type="protein sequence ID" value="REF96899.1"/>
    <property type="molecule type" value="Genomic_DNA"/>
</dbReference>
<sequence>MTAAMSITLDDELAQALNAAVGGGNRSALVAEAIREYLDRHAIAAAKAWHASLDGDDAAALAEVDATW</sequence>
<dbReference type="RefSeq" id="WP_170215839.1">
    <property type="nucleotide sequence ID" value="NZ_BONB01000026.1"/>
</dbReference>
<dbReference type="Proteomes" id="UP000256913">
    <property type="component" value="Unassembled WGS sequence"/>
</dbReference>
<keyword evidence="2" id="KW-1185">Reference proteome</keyword>